<evidence type="ECO:0000256" key="1">
    <source>
        <dbReference type="SAM" id="SignalP"/>
    </source>
</evidence>
<evidence type="ECO:0000313" key="2">
    <source>
        <dbReference type="EMBL" id="KFF29810.1"/>
    </source>
</evidence>
<evidence type="ECO:0000313" key="3">
    <source>
        <dbReference type="Proteomes" id="UP000028709"/>
    </source>
</evidence>
<dbReference type="Proteomes" id="UP000028709">
    <property type="component" value="Unassembled WGS sequence"/>
</dbReference>
<organism evidence="2 3">
    <name type="scientific">Chryseobacterium piperi</name>
    <dbReference type="NCBI Taxonomy" id="558152"/>
    <lineage>
        <taxon>Bacteria</taxon>
        <taxon>Pseudomonadati</taxon>
        <taxon>Bacteroidota</taxon>
        <taxon>Flavobacteriia</taxon>
        <taxon>Flavobacteriales</taxon>
        <taxon>Weeksellaceae</taxon>
        <taxon>Chryseobacterium group</taxon>
        <taxon>Chryseobacterium</taxon>
    </lineage>
</organism>
<protein>
    <submittedName>
        <fullName evidence="2">Uncharacterized protein</fullName>
    </submittedName>
</protein>
<feature type="chain" id="PRO_5001804598" evidence="1">
    <location>
        <begin position="21"/>
        <end position="192"/>
    </location>
</feature>
<dbReference type="eggNOG" id="COG5295">
    <property type="taxonomic scope" value="Bacteria"/>
</dbReference>
<dbReference type="RefSeq" id="WP_034681946.1">
    <property type="nucleotide sequence ID" value="NZ_CP023049.2"/>
</dbReference>
<dbReference type="KEGG" id="cpip:CJF12_02565"/>
<name>A0A086BLJ6_9FLAO</name>
<keyword evidence="1" id="KW-0732">Signal</keyword>
<dbReference type="EMBL" id="JPRJ01000003">
    <property type="protein sequence ID" value="KFF29810.1"/>
    <property type="molecule type" value="Genomic_DNA"/>
</dbReference>
<accession>A0A086BLJ6</accession>
<gene>
    <name evidence="2" type="ORF">IQ37_03920</name>
</gene>
<feature type="signal peptide" evidence="1">
    <location>
        <begin position="1"/>
        <end position="20"/>
    </location>
</feature>
<comment type="caution">
    <text evidence="2">The sequence shown here is derived from an EMBL/GenBank/DDBJ whole genome shotgun (WGS) entry which is preliminary data.</text>
</comment>
<sequence length="192" mass="21056">MIKNFLLPIVFLSINSFAYAQVGINTPAPDQSAALDIYSPDKGMMIPRLTTAKRDAISNPAHSLLIYDTDKKCLSQNIGTPSNPDWLCISGNAVRMFYMPSISFDTSKDANGQTKDLYTLYKNQFGSPKARSTGAPASIPFFPSNKDLYYYVTDADPNVFSNISISDTGVMTYNVKAAATDCSFINIVFVVK</sequence>
<keyword evidence="3" id="KW-1185">Reference proteome</keyword>
<dbReference type="STRING" id="558152.IQ37_03920"/>
<dbReference type="OrthoDB" id="9808953at2"/>
<dbReference type="AlphaFoldDB" id="A0A086BLJ6"/>
<proteinExistence type="predicted"/>
<reference evidence="2 3" key="1">
    <citation type="submission" date="2014-07" db="EMBL/GenBank/DDBJ databases">
        <title>Genome of Chryseobacterium piperi CTM.</title>
        <authorList>
            <person name="Pipes S.E."/>
            <person name="Stropko S.J."/>
            <person name="Newman J.D."/>
        </authorList>
    </citation>
    <scope>NUCLEOTIDE SEQUENCE [LARGE SCALE GENOMIC DNA]</scope>
    <source>
        <strain evidence="2 3">CTM</strain>
    </source>
</reference>